<evidence type="ECO:0000259" key="7">
    <source>
        <dbReference type="Pfam" id="PF00460"/>
    </source>
</evidence>
<keyword evidence="8" id="KW-0969">Cilium</keyword>
<evidence type="ECO:0000313" key="8">
    <source>
        <dbReference type="EMBL" id="GEO34473.1"/>
    </source>
</evidence>
<evidence type="ECO:0000256" key="6">
    <source>
        <dbReference type="PIRNR" id="PIRNR002889"/>
    </source>
</evidence>
<dbReference type="Proteomes" id="UP000321181">
    <property type="component" value="Unassembled WGS sequence"/>
</dbReference>
<keyword evidence="8" id="KW-0966">Cell projection</keyword>
<dbReference type="AlphaFoldDB" id="A0A512DDD4"/>
<dbReference type="InterPro" id="IPR001444">
    <property type="entry name" value="Flag_bb_rod_N"/>
</dbReference>
<sequence length="113" mass="11781">MFDSVTSVALNSALDGLALRQRVIADNVANIQTPGFLAGRVAFEDSLAAAVSGGSGAVTPSVARSLEPTREDGNNVNLDAETLLNVDTQLRYQLASQAVDGQFSSLRIAMGSR</sequence>
<dbReference type="InterPro" id="IPR006300">
    <property type="entry name" value="FlgB"/>
</dbReference>
<dbReference type="EMBL" id="BJYY01000014">
    <property type="protein sequence ID" value="GEO34473.1"/>
    <property type="molecule type" value="Genomic_DNA"/>
</dbReference>
<comment type="similarity">
    <text evidence="2 6">Belongs to the flagella basal body rod proteins family.</text>
</comment>
<protein>
    <recommendedName>
        <fullName evidence="3 6">Flagellar basal body rod protein FlgB</fullName>
    </recommendedName>
</protein>
<gene>
    <name evidence="8" type="ORF">CAE01nite_21980</name>
</gene>
<comment type="caution">
    <text evidence="8">The sequence shown here is derived from an EMBL/GenBank/DDBJ whole genome shotgun (WGS) entry which is preliminary data.</text>
</comment>
<proteinExistence type="inferred from homology"/>
<keyword evidence="9" id="KW-1185">Reference proteome</keyword>
<dbReference type="Pfam" id="PF00460">
    <property type="entry name" value="Flg_bb_rod"/>
    <property type="match status" value="1"/>
</dbReference>
<evidence type="ECO:0000256" key="3">
    <source>
        <dbReference type="ARBA" id="ARBA00014376"/>
    </source>
</evidence>
<dbReference type="PIRSF" id="PIRSF002889">
    <property type="entry name" value="Rod_FlgB"/>
    <property type="match status" value="1"/>
</dbReference>
<dbReference type="GO" id="GO:0030694">
    <property type="term" value="C:bacterial-type flagellum basal body, rod"/>
    <property type="evidence" value="ECO:0007669"/>
    <property type="project" value="InterPro"/>
</dbReference>
<accession>A0A512DDD4</accession>
<comment type="subcellular location">
    <subcellularLocation>
        <location evidence="1 6">Bacterial flagellum basal body</location>
    </subcellularLocation>
</comment>
<evidence type="ECO:0000313" key="9">
    <source>
        <dbReference type="Proteomes" id="UP000321181"/>
    </source>
</evidence>
<dbReference type="RefSeq" id="WP_146904159.1">
    <property type="nucleotide sequence ID" value="NZ_BAAARM010000004.1"/>
</dbReference>
<organism evidence="8 9">
    <name type="scientific">Cellulomonas aerilata</name>
    <dbReference type="NCBI Taxonomy" id="515326"/>
    <lineage>
        <taxon>Bacteria</taxon>
        <taxon>Bacillati</taxon>
        <taxon>Actinomycetota</taxon>
        <taxon>Actinomycetes</taxon>
        <taxon>Micrococcales</taxon>
        <taxon>Cellulomonadaceae</taxon>
        <taxon>Cellulomonas</taxon>
    </lineage>
</organism>
<comment type="subunit">
    <text evidence="6">The basal body constitutes a major portion of the flagellar organelle and consists of a number of rings mounted on a central rod.</text>
</comment>
<keyword evidence="4 6" id="KW-0975">Bacterial flagellum</keyword>
<name>A0A512DDD4_9CELL</name>
<evidence type="ECO:0000256" key="2">
    <source>
        <dbReference type="ARBA" id="ARBA00009677"/>
    </source>
</evidence>
<comment type="function">
    <text evidence="5 6">Structural component of flagellum, the bacterial motility apparatus. Part of the rod structure of flagellar basal body.</text>
</comment>
<dbReference type="OrthoDB" id="9788334at2"/>
<evidence type="ECO:0000256" key="5">
    <source>
        <dbReference type="ARBA" id="ARBA00024934"/>
    </source>
</evidence>
<feature type="domain" description="Flagellar basal body rod protein N-terminal" evidence="7">
    <location>
        <begin position="12"/>
        <end position="36"/>
    </location>
</feature>
<evidence type="ECO:0000256" key="4">
    <source>
        <dbReference type="ARBA" id="ARBA00023143"/>
    </source>
</evidence>
<reference evidence="8 9" key="1">
    <citation type="submission" date="2019-07" db="EMBL/GenBank/DDBJ databases">
        <title>Whole genome shotgun sequence of Cellulomonas aerilata NBRC 106308.</title>
        <authorList>
            <person name="Hosoyama A."/>
            <person name="Uohara A."/>
            <person name="Ohji S."/>
            <person name="Ichikawa N."/>
        </authorList>
    </citation>
    <scope>NUCLEOTIDE SEQUENCE [LARGE SCALE GENOMIC DNA]</scope>
    <source>
        <strain evidence="8 9">NBRC 106308</strain>
    </source>
</reference>
<evidence type="ECO:0000256" key="1">
    <source>
        <dbReference type="ARBA" id="ARBA00004117"/>
    </source>
</evidence>
<keyword evidence="8" id="KW-0282">Flagellum</keyword>
<dbReference type="GO" id="GO:0071973">
    <property type="term" value="P:bacterial-type flagellum-dependent cell motility"/>
    <property type="evidence" value="ECO:0007669"/>
    <property type="project" value="InterPro"/>
</dbReference>